<evidence type="ECO:0000256" key="1">
    <source>
        <dbReference type="ARBA" id="ARBA00006110"/>
    </source>
</evidence>
<feature type="compositionally biased region" description="Basic and acidic residues" evidence="3">
    <location>
        <begin position="147"/>
        <end position="162"/>
    </location>
</feature>
<dbReference type="GO" id="GO:0032545">
    <property type="term" value="C:CURI complex"/>
    <property type="evidence" value="ECO:0007669"/>
    <property type="project" value="TreeGrafter"/>
</dbReference>
<feature type="compositionally biased region" description="Basic residues" evidence="3">
    <location>
        <begin position="8"/>
        <end position="17"/>
    </location>
</feature>
<keyword evidence="6" id="KW-1185">Reference proteome</keyword>
<dbReference type="GO" id="GO:0034456">
    <property type="term" value="C:UTP-C complex"/>
    <property type="evidence" value="ECO:0007669"/>
    <property type="project" value="TreeGrafter"/>
</dbReference>
<evidence type="ECO:0000256" key="3">
    <source>
        <dbReference type="SAM" id="MobiDB-lite"/>
    </source>
</evidence>
<accession>A0AA38Z6M3</accession>
<organism evidence="5 6">
    <name type="scientific">Vitis rotundifolia</name>
    <name type="common">Muscadine grape</name>
    <dbReference type="NCBI Taxonomy" id="103349"/>
    <lineage>
        <taxon>Eukaryota</taxon>
        <taxon>Viridiplantae</taxon>
        <taxon>Streptophyta</taxon>
        <taxon>Embryophyta</taxon>
        <taxon>Tracheophyta</taxon>
        <taxon>Spermatophyta</taxon>
        <taxon>Magnoliopsida</taxon>
        <taxon>eudicotyledons</taxon>
        <taxon>Gunneridae</taxon>
        <taxon>Pentapetalae</taxon>
        <taxon>rosids</taxon>
        <taxon>Vitales</taxon>
        <taxon>Vitaceae</taxon>
        <taxon>Viteae</taxon>
        <taxon>Vitis</taxon>
    </lineage>
</organism>
<dbReference type="AlphaFoldDB" id="A0AA38Z6M3"/>
<feature type="domain" description="Ribosomal RNA-processing protein 7 C-terminal" evidence="4">
    <location>
        <begin position="191"/>
        <end position="314"/>
    </location>
</feature>
<dbReference type="PANTHER" id="PTHR13191:SF0">
    <property type="entry name" value="RIBOSOMAL RNA-PROCESSING PROTEIN 7 HOMOLOG A-RELATED"/>
    <property type="match status" value="1"/>
</dbReference>
<dbReference type="EMBL" id="JARBHA010000014">
    <property type="protein sequence ID" value="KAJ9682993.1"/>
    <property type="molecule type" value="Genomic_DNA"/>
</dbReference>
<evidence type="ECO:0000313" key="5">
    <source>
        <dbReference type="EMBL" id="KAJ9682993.1"/>
    </source>
</evidence>
<comment type="similarity">
    <text evidence="1">Belongs to the RRP7 family.</text>
</comment>
<feature type="compositionally biased region" description="Basic residues" evidence="3">
    <location>
        <begin position="78"/>
        <end position="90"/>
    </location>
</feature>
<dbReference type="Proteomes" id="UP001168098">
    <property type="component" value="Unassembled WGS sequence"/>
</dbReference>
<name>A0AA38Z6M3_VITRO</name>
<dbReference type="CDD" id="cd12951">
    <property type="entry name" value="RRP7_Rrp7A"/>
    <property type="match status" value="1"/>
</dbReference>
<dbReference type="Pfam" id="PF12923">
    <property type="entry name" value="RRP7"/>
    <property type="match status" value="1"/>
</dbReference>
<evidence type="ECO:0000256" key="2">
    <source>
        <dbReference type="SAM" id="Coils"/>
    </source>
</evidence>
<sequence length="314" mass="36131">MGNDKEVKKKKKKKQKLNCRSSKLLEIGENVDKVVQENKENKSSGKKKRKREKGNQVHAGEAVKFSIEEDKSNEGEKKRQKNKSSRKKNRKNEEKNRVVLGKVDRPEEEVAGPGQSKTQSKTETSNRPEEASVAADMRTSKSKKAAKNKEEKFTKSSKKQVENEPDEVYHISSGDEDCSKGMKKWIMEYRQSRPGLKILQQRIDEFITAHEAEEEQARKEREASASEGGWTVVVHHKGRKKTTDSESGIAVGSVAQAAVMDKMAKKKSKEIGLNFYRFQRREAQRNELMMLQSKFEQDKMRIQQLRAARKFRPY</sequence>
<dbReference type="GO" id="GO:0006364">
    <property type="term" value="P:rRNA processing"/>
    <property type="evidence" value="ECO:0007669"/>
    <property type="project" value="TreeGrafter"/>
</dbReference>
<keyword evidence="2" id="KW-0175">Coiled coil</keyword>
<protein>
    <recommendedName>
        <fullName evidence="4">Ribosomal RNA-processing protein 7 C-terminal domain-containing protein</fullName>
    </recommendedName>
</protein>
<dbReference type="PANTHER" id="PTHR13191">
    <property type="entry name" value="RIBOSOMAL RNA PROCESSING PROTEIN 7-RELATED"/>
    <property type="match status" value="1"/>
</dbReference>
<feature type="compositionally biased region" description="Basic and acidic residues" evidence="3">
    <location>
        <begin position="30"/>
        <end position="43"/>
    </location>
</feature>
<gene>
    <name evidence="5" type="ORF">PVL29_018826</name>
</gene>
<dbReference type="GO" id="GO:0000028">
    <property type="term" value="P:ribosomal small subunit assembly"/>
    <property type="evidence" value="ECO:0007669"/>
    <property type="project" value="TreeGrafter"/>
</dbReference>
<feature type="region of interest" description="Disordered" evidence="3">
    <location>
        <begin position="1"/>
        <end position="177"/>
    </location>
</feature>
<dbReference type="Gene3D" id="6.10.250.1770">
    <property type="match status" value="1"/>
</dbReference>
<dbReference type="InterPro" id="IPR040446">
    <property type="entry name" value="RRP7"/>
</dbReference>
<comment type="caution">
    <text evidence="5">The sequence shown here is derived from an EMBL/GenBank/DDBJ whole genome shotgun (WGS) entry which is preliminary data.</text>
</comment>
<feature type="coiled-coil region" evidence="2">
    <location>
        <begin position="196"/>
        <end position="227"/>
    </location>
</feature>
<feature type="compositionally biased region" description="Basic and acidic residues" evidence="3">
    <location>
        <begin position="66"/>
        <end position="77"/>
    </location>
</feature>
<evidence type="ECO:0000259" key="4">
    <source>
        <dbReference type="Pfam" id="PF12923"/>
    </source>
</evidence>
<reference evidence="5 6" key="1">
    <citation type="journal article" date="2023" name="BMC Biotechnol.">
        <title>Vitis rotundifolia cv Carlos genome sequencing.</title>
        <authorList>
            <person name="Huff M."/>
            <person name="Hulse-Kemp A."/>
            <person name="Scheffler B."/>
            <person name="Youngblood R."/>
            <person name="Simpson S."/>
            <person name="Babiker E."/>
            <person name="Staton M."/>
        </authorList>
    </citation>
    <scope>NUCLEOTIDE SEQUENCE [LARGE SCALE GENOMIC DNA]</scope>
    <source>
        <tissue evidence="5">Leaf</tissue>
    </source>
</reference>
<feature type="compositionally biased region" description="Basic and acidic residues" evidence="3">
    <location>
        <begin position="91"/>
        <end position="105"/>
    </location>
</feature>
<dbReference type="InterPro" id="IPR024326">
    <property type="entry name" value="RRP7_C"/>
</dbReference>
<evidence type="ECO:0000313" key="6">
    <source>
        <dbReference type="Proteomes" id="UP001168098"/>
    </source>
</evidence>
<proteinExistence type="inferred from homology"/>